<dbReference type="WBParaSite" id="GPUH_0000605101-mRNA-1">
    <property type="protein sequence ID" value="GPUH_0000605101-mRNA-1"/>
    <property type="gene ID" value="GPUH_0000605101"/>
</dbReference>
<evidence type="ECO:0000313" key="2">
    <source>
        <dbReference type="Proteomes" id="UP000271098"/>
    </source>
</evidence>
<keyword evidence="2" id="KW-1185">Reference proteome</keyword>
<dbReference type="AlphaFoldDB" id="A0A183DBF2"/>
<accession>A0A183DBF2</accession>
<dbReference type="Proteomes" id="UP000271098">
    <property type="component" value="Unassembled WGS sequence"/>
</dbReference>
<proteinExistence type="predicted"/>
<name>A0A183DBF2_9BILA</name>
<sequence length="72" mass="8182">MECHDEIVKLCKLLKQAKLERSGTENMNPVISDYYAYFGECEGRSSSQSISLKSVNIKGVCFEQQTLILDDF</sequence>
<dbReference type="EMBL" id="UYRT01013599">
    <property type="protein sequence ID" value="VDK53190.1"/>
    <property type="molecule type" value="Genomic_DNA"/>
</dbReference>
<gene>
    <name evidence="1" type="ORF">GPUH_LOCUS6043</name>
</gene>
<reference evidence="1 2" key="2">
    <citation type="submission" date="2018-11" db="EMBL/GenBank/DDBJ databases">
        <authorList>
            <consortium name="Pathogen Informatics"/>
        </authorList>
    </citation>
    <scope>NUCLEOTIDE SEQUENCE [LARGE SCALE GENOMIC DNA]</scope>
</reference>
<evidence type="ECO:0000313" key="3">
    <source>
        <dbReference type="WBParaSite" id="GPUH_0000605101-mRNA-1"/>
    </source>
</evidence>
<evidence type="ECO:0000313" key="1">
    <source>
        <dbReference type="EMBL" id="VDK53190.1"/>
    </source>
</evidence>
<protein>
    <submittedName>
        <fullName evidence="1 3">Uncharacterized protein</fullName>
    </submittedName>
</protein>
<reference evidence="3" key="1">
    <citation type="submission" date="2016-06" db="UniProtKB">
        <authorList>
            <consortium name="WormBaseParasite"/>
        </authorList>
    </citation>
    <scope>IDENTIFICATION</scope>
</reference>
<organism evidence="3">
    <name type="scientific">Gongylonema pulchrum</name>
    <dbReference type="NCBI Taxonomy" id="637853"/>
    <lineage>
        <taxon>Eukaryota</taxon>
        <taxon>Metazoa</taxon>
        <taxon>Ecdysozoa</taxon>
        <taxon>Nematoda</taxon>
        <taxon>Chromadorea</taxon>
        <taxon>Rhabditida</taxon>
        <taxon>Spirurina</taxon>
        <taxon>Spiruromorpha</taxon>
        <taxon>Spiruroidea</taxon>
        <taxon>Gongylonematidae</taxon>
        <taxon>Gongylonema</taxon>
    </lineage>
</organism>